<evidence type="ECO:0000256" key="3">
    <source>
        <dbReference type="ARBA" id="ARBA00023015"/>
    </source>
</evidence>
<evidence type="ECO:0000256" key="1">
    <source>
        <dbReference type="ARBA" id="ARBA00004123"/>
    </source>
</evidence>
<dbReference type="PANTHER" id="PTHR13556">
    <property type="entry name" value="TRANSCRIPTIONAL ADAPTER 3-RELATED"/>
    <property type="match status" value="1"/>
</dbReference>
<organism evidence="6 7">
    <name type="scientific">Cirrhinus mrigala</name>
    <name type="common">Mrigala</name>
    <dbReference type="NCBI Taxonomy" id="683832"/>
    <lineage>
        <taxon>Eukaryota</taxon>
        <taxon>Metazoa</taxon>
        <taxon>Chordata</taxon>
        <taxon>Craniata</taxon>
        <taxon>Vertebrata</taxon>
        <taxon>Euteleostomi</taxon>
        <taxon>Actinopterygii</taxon>
        <taxon>Neopterygii</taxon>
        <taxon>Teleostei</taxon>
        <taxon>Ostariophysi</taxon>
        <taxon>Cypriniformes</taxon>
        <taxon>Cyprinidae</taxon>
        <taxon>Labeoninae</taxon>
        <taxon>Labeonini</taxon>
        <taxon>Cirrhinus</taxon>
    </lineage>
</organism>
<proteinExistence type="inferred from homology"/>
<evidence type="ECO:0000256" key="2">
    <source>
        <dbReference type="ARBA" id="ARBA00005330"/>
    </source>
</evidence>
<dbReference type="PANTHER" id="PTHR13556:SF2">
    <property type="entry name" value="TRANSCRIPTIONAL ADAPTER 3"/>
    <property type="match status" value="1"/>
</dbReference>
<feature type="non-terminal residue" evidence="6">
    <location>
        <position position="70"/>
    </location>
</feature>
<keyword evidence="5" id="KW-0539">Nucleus</keyword>
<evidence type="ECO:0000313" key="6">
    <source>
        <dbReference type="EMBL" id="KAL0181520.1"/>
    </source>
</evidence>
<keyword evidence="3" id="KW-0805">Transcription regulation</keyword>
<dbReference type="EMBL" id="JAMKFB020000011">
    <property type="protein sequence ID" value="KAL0181520.1"/>
    <property type="molecule type" value="Genomic_DNA"/>
</dbReference>
<keyword evidence="7" id="KW-1185">Reference proteome</keyword>
<accession>A0ABD0Q624</accession>
<comment type="subcellular location">
    <subcellularLocation>
        <location evidence="1">Nucleus</location>
    </subcellularLocation>
</comment>
<sequence length="70" mass="8096">MSELKDCPPLKYYDFKPVDHVKVCPRYTAVLSRSEDDGIGIEELDTLQLELETLLSSASRRLRALEEQRQ</sequence>
<evidence type="ECO:0000256" key="4">
    <source>
        <dbReference type="ARBA" id="ARBA00023163"/>
    </source>
</evidence>
<comment type="caution">
    <text evidence="6">The sequence shown here is derived from an EMBL/GenBank/DDBJ whole genome shotgun (WGS) entry which is preliminary data.</text>
</comment>
<reference evidence="6 7" key="1">
    <citation type="submission" date="2024-05" db="EMBL/GenBank/DDBJ databases">
        <title>Genome sequencing and assembly of Indian major carp, Cirrhinus mrigala (Hamilton, 1822).</title>
        <authorList>
            <person name="Mohindra V."/>
            <person name="Chowdhury L.M."/>
            <person name="Lal K."/>
            <person name="Jena J.K."/>
        </authorList>
    </citation>
    <scope>NUCLEOTIDE SEQUENCE [LARGE SCALE GENOMIC DNA]</scope>
    <source>
        <strain evidence="6">CM1030</strain>
        <tissue evidence="6">Blood</tissue>
    </source>
</reference>
<gene>
    <name evidence="6" type="ORF">M9458_023926</name>
</gene>
<dbReference type="InterPro" id="IPR019340">
    <property type="entry name" value="Histone_AcTrfase_su3"/>
</dbReference>
<dbReference type="Proteomes" id="UP001529510">
    <property type="component" value="Unassembled WGS sequence"/>
</dbReference>
<dbReference type="GO" id="GO:0005634">
    <property type="term" value="C:nucleus"/>
    <property type="evidence" value="ECO:0007669"/>
    <property type="project" value="UniProtKB-SubCell"/>
</dbReference>
<evidence type="ECO:0000256" key="5">
    <source>
        <dbReference type="ARBA" id="ARBA00023242"/>
    </source>
</evidence>
<evidence type="ECO:0000313" key="7">
    <source>
        <dbReference type="Proteomes" id="UP001529510"/>
    </source>
</evidence>
<comment type="similarity">
    <text evidence="2">Belongs to the NGG1 family.</text>
</comment>
<name>A0ABD0Q624_CIRMR</name>
<protein>
    <submittedName>
        <fullName evidence="6">Uncharacterized protein</fullName>
    </submittedName>
</protein>
<keyword evidence="4" id="KW-0804">Transcription</keyword>
<dbReference type="AlphaFoldDB" id="A0ABD0Q624"/>